<evidence type="ECO:0000256" key="2">
    <source>
        <dbReference type="ARBA" id="ARBA00022598"/>
    </source>
</evidence>
<dbReference type="SUPFAM" id="SSF51246">
    <property type="entry name" value="Rudiment single hybrid motif"/>
    <property type="match status" value="1"/>
</dbReference>
<dbReference type="FunFam" id="3.40.50.20:FF:000010">
    <property type="entry name" value="Propionyl-CoA carboxylase subunit alpha"/>
    <property type="match status" value="1"/>
</dbReference>
<dbReference type="Gene3D" id="3.30.470.20">
    <property type="entry name" value="ATP-grasp fold, B domain"/>
    <property type="match status" value="1"/>
</dbReference>
<dbReference type="GO" id="GO:0004485">
    <property type="term" value="F:methylcrotonoyl-CoA carboxylase activity"/>
    <property type="evidence" value="ECO:0007669"/>
    <property type="project" value="TreeGrafter"/>
</dbReference>
<evidence type="ECO:0000259" key="8">
    <source>
        <dbReference type="PROSITE" id="PS50975"/>
    </source>
</evidence>
<dbReference type="SUPFAM" id="SSF56059">
    <property type="entry name" value="Glutathione synthetase ATP-binding domain-like"/>
    <property type="match status" value="1"/>
</dbReference>
<dbReference type="FunFam" id="3.30.1490.20:FF:000003">
    <property type="entry name" value="acetyl-CoA carboxylase isoform X1"/>
    <property type="match status" value="1"/>
</dbReference>
<feature type="domain" description="Lipoyl-binding" evidence="7">
    <location>
        <begin position="625"/>
        <end position="702"/>
    </location>
</feature>
<evidence type="ECO:0000256" key="6">
    <source>
        <dbReference type="PROSITE-ProRule" id="PRU00409"/>
    </source>
</evidence>
<evidence type="ECO:0008006" key="12">
    <source>
        <dbReference type="Google" id="ProtNLM"/>
    </source>
</evidence>
<dbReference type="InterPro" id="IPR005482">
    <property type="entry name" value="Biotin_COase_C"/>
</dbReference>
<dbReference type="SUPFAM" id="SSF51230">
    <property type="entry name" value="Single hybrid motif"/>
    <property type="match status" value="1"/>
</dbReference>
<evidence type="ECO:0000259" key="7">
    <source>
        <dbReference type="PROSITE" id="PS50968"/>
    </source>
</evidence>
<reference evidence="10" key="1">
    <citation type="submission" date="2022-01" db="EMBL/GenBank/DDBJ databases">
        <authorList>
            <person name="King R."/>
        </authorList>
    </citation>
    <scope>NUCLEOTIDE SEQUENCE</scope>
</reference>
<dbReference type="GO" id="GO:0005524">
    <property type="term" value="F:ATP binding"/>
    <property type="evidence" value="ECO:0007669"/>
    <property type="project" value="UniProtKB-UniRule"/>
</dbReference>
<dbReference type="Pfam" id="PF02786">
    <property type="entry name" value="CPSase_L_D2"/>
    <property type="match status" value="1"/>
</dbReference>
<keyword evidence="11" id="KW-1185">Reference proteome</keyword>
<dbReference type="Gene3D" id="3.30.1490.20">
    <property type="entry name" value="ATP-grasp fold, A domain"/>
    <property type="match status" value="1"/>
</dbReference>
<dbReference type="SMART" id="SM00878">
    <property type="entry name" value="Biotin_carb_C"/>
    <property type="match status" value="1"/>
</dbReference>
<dbReference type="EMBL" id="OU892279">
    <property type="protein sequence ID" value="CAG9766061.1"/>
    <property type="molecule type" value="Genomic_DNA"/>
</dbReference>
<protein>
    <recommendedName>
        <fullName evidence="12">Methylcrotonoyl-CoA carboxylase subunit alpha, mitochondrial</fullName>
    </recommendedName>
</protein>
<dbReference type="CDD" id="cd06850">
    <property type="entry name" value="biotinyl_domain"/>
    <property type="match status" value="1"/>
</dbReference>
<dbReference type="InterPro" id="IPR001882">
    <property type="entry name" value="Biotin_BS"/>
</dbReference>
<organism evidence="10 11">
    <name type="scientific">Ceutorhynchus assimilis</name>
    <name type="common">cabbage seed weevil</name>
    <dbReference type="NCBI Taxonomy" id="467358"/>
    <lineage>
        <taxon>Eukaryota</taxon>
        <taxon>Metazoa</taxon>
        <taxon>Ecdysozoa</taxon>
        <taxon>Arthropoda</taxon>
        <taxon>Hexapoda</taxon>
        <taxon>Insecta</taxon>
        <taxon>Pterygota</taxon>
        <taxon>Neoptera</taxon>
        <taxon>Endopterygota</taxon>
        <taxon>Coleoptera</taxon>
        <taxon>Polyphaga</taxon>
        <taxon>Cucujiformia</taxon>
        <taxon>Curculionidae</taxon>
        <taxon>Ceutorhynchinae</taxon>
        <taxon>Ceutorhynchus</taxon>
    </lineage>
</organism>
<dbReference type="InterPro" id="IPR013815">
    <property type="entry name" value="ATP_grasp_subdomain_1"/>
</dbReference>
<dbReference type="InterPro" id="IPR000089">
    <property type="entry name" value="Biotin_lipoyl"/>
</dbReference>
<dbReference type="InterPro" id="IPR016185">
    <property type="entry name" value="PreATP-grasp_dom_sf"/>
</dbReference>
<dbReference type="Gene3D" id="3.40.50.20">
    <property type="match status" value="1"/>
</dbReference>
<evidence type="ECO:0000256" key="5">
    <source>
        <dbReference type="ARBA" id="ARBA00023267"/>
    </source>
</evidence>
<evidence type="ECO:0000313" key="10">
    <source>
        <dbReference type="EMBL" id="CAG9766061.1"/>
    </source>
</evidence>
<keyword evidence="5" id="KW-0092">Biotin</keyword>
<dbReference type="Pfam" id="PF02785">
    <property type="entry name" value="Biotin_carb_C"/>
    <property type="match status" value="1"/>
</dbReference>
<keyword evidence="3 6" id="KW-0547">Nucleotide-binding</keyword>
<feature type="domain" description="ATP-grasp" evidence="8">
    <location>
        <begin position="147"/>
        <end position="345"/>
    </location>
</feature>
<dbReference type="InterPro" id="IPR005479">
    <property type="entry name" value="CPAse_ATP-bd"/>
</dbReference>
<dbReference type="InterPro" id="IPR011761">
    <property type="entry name" value="ATP-grasp"/>
</dbReference>
<dbReference type="FunFam" id="3.30.470.20:FF:000028">
    <property type="entry name" value="Methylcrotonoyl-CoA carboxylase subunit alpha, mitochondrial"/>
    <property type="match status" value="1"/>
</dbReference>
<dbReference type="SUPFAM" id="SSF52440">
    <property type="entry name" value="PreATP-grasp domain"/>
    <property type="match status" value="1"/>
</dbReference>
<keyword evidence="2" id="KW-0436">Ligase</keyword>
<dbReference type="PROSITE" id="PS50975">
    <property type="entry name" value="ATP_GRASP"/>
    <property type="match status" value="1"/>
</dbReference>
<keyword evidence="4 6" id="KW-0067">ATP-binding</keyword>
<dbReference type="Pfam" id="PF00364">
    <property type="entry name" value="Biotin_lipoyl"/>
    <property type="match status" value="1"/>
</dbReference>
<evidence type="ECO:0000259" key="9">
    <source>
        <dbReference type="PROSITE" id="PS50979"/>
    </source>
</evidence>
<dbReference type="PROSITE" id="PS00188">
    <property type="entry name" value="BIOTIN"/>
    <property type="match status" value="1"/>
</dbReference>
<dbReference type="Proteomes" id="UP001152799">
    <property type="component" value="Chromosome 3"/>
</dbReference>
<evidence type="ECO:0000256" key="3">
    <source>
        <dbReference type="ARBA" id="ARBA00022741"/>
    </source>
</evidence>
<accession>A0A9N9MJJ2</accession>
<sequence>MFFQKYILSKSAIRQQLVLIRWKSTVRQIDKILIANRGEIACRIMRTAKKLGIRSVGVYSEADRNSLHVARADEAYEIGPPAASQSYLKGDTLLEVAKRSGCQAIHPGYGFLSENVEFAESCEKENVIFIGPPASAIRDMGIKSTSKHIMSKAGVPIIEGYHGTDQSNATLKKEAERIGFPVMIKAVRGGGGKGMRVALKEADFEEALESARTESQKAFADSVVLLEKFVEEPRHVEVQVFADTHGDAVYLFERDCSVQRRHQKIIEEAPAPGLSWDLRRELGTAAVRAAKAVGYVGAGTVEFILDRKTLNFHFMEMNTRLQVEHPITEMITGTDLVEWQIKVAAGEKLPLSQEKISLKGHSFEARIYAEDPRGGFLPGAGPLEYLRTPVISSDVRVETGVRQGDEVSVHYDPMIAKLVVWGQDRQEALTKLNSKLIQYNIAGLETNVNFLLDLANHPEFQAGNVHTNFIKDHYETLFRDDTPTKENLIQASLTLMLWEEKLEKNRANLIQDSFNPYIVESNFRVNHAKTRNVKINFRDKEFVINVKQEHSKKNSYEVSCDSGSTWAKAEANFEVTEEGNLLNCTIENHNTKVNVFKNNESIVLFEEKGKIQFSLPKPSYNLDEENDLSTTSLNKAVAPMPGIVDKILVNIGDKVKKGDSLFVLIAMKMEHVVKATRDATISKIPFKVGENVLKDATVVQYEEEDS</sequence>
<dbReference type="PROSITE" id="PS00867">
    <property type="entry name" value="CPSASE_2"/>
    <property type="match status" value="1"/>
</dbReference>
<evidence type="ECO:0000256" key="4">
    <source>
        <dbReference type="ARBA" id="ARBA00022840"/>
    </source>
</evidence>
<evidence type="ECO:0000256" key="1">
    <source>
        <dbReference type="ARBA" id="ARBA00001953"/>
    </source>
</evidence>
<name>A0A9N9MJJ2_9CUCU</name>
<dbReference type="InterPro" id="IPR050856">
    <property type="entry name" value="Biotin_carboxylase_complex"/>
</dbReference>
<dbReference type="InterPro" id="IPR011054">
    <property type="entry name" value="Rudment_hybrid_motif"/>
</dbReference>
<dbReference type="InterPro" id="IPR011053">
    <property type="entry name" value="Single_hybrid_motif"/>
</dbReference>
<evidence type="ECO:0000313" key="11">
    <source>
        <dbReference type="Proteomes" id="UP001152799"/>
    </source>
</evidence>
<dbReference type="GO" id="GO:0046872">
    <property type="term" value="F:metal ion binding"/>
    <property type="evidence" value="ECO:0007669"/>
    <property type="project" value="InterPro"/>
</dbReference>
<proteinExistence type="predicted"/>
<dbReference type="OrthoDB" id="196847at2759"/>
<dbReference type="Pfam" id="PF00289">
    <property type="entry name" value="Biotin_carb_N"/>
    <property type="match status" value="1"/>
</dbReference>
<dbReference type="Gene3D" id="2.40.50.100">
    <property type="match status" value="1"/>
</dbReference>
<dbReference type="InterPro" id="IPR005481">
    <property type="entry name" value="BC-like_N"/>
</dbReference>
<dbReference type="Gene3D" id="3.30.700.40">
    <property type="match status" value="1"/>
</dbReference>
<gene>
    <name evidence="10" type="ORF">CEUTPL_LOCUS6653</name>
</gene>
<feature type="domain" description="Biotin carboxylation" evidence="9">
    <location>
        <begin position="28"/>
        <end position="475"/>
    </location>
</feature>
<dbReference type="PROSITE" id="PS50968">
    <property type="entry name" value="BIOTINYL_LIPOYL"/>
    <property type="match status" value="1"/>
</dbReference>
<dbReference type="PANTHER" id="PTHR18866:SF33">
    <property type="entry name" value="METHYLCROTONOYL-COA CARBOXYLASE SUBUNIT ALPHA, MITOCHONDRIAL-RELATED"/>
    <property type="match status" value="1"/>
</dbReference>
<comment type="cofactor">
    <cofactor evidence="1">
        <name>biotin</name>
        <dbReference type="ChEBI" id="CHEBI:57586"/>
    </cofactor>
</comment>
<dbReference type="PROSITE" id="PS50979">
    <property type="entry name" value="BC"/>
    <property type="match status" value="1"/>
</dbReference>
<dbReference type="AlphaFoldDB" id="A0A9N9MJJ2"/>
<dbReference type="PANTHER" id="PTHR18866">
    <property type="entry name" value="CARBOXYLASE:PYRUVATE/ACETYL-COA/PROPIONYL-COA CARBOXYLASE"/>
    <property type="match status" value="1"/>
</dbReference>
<dbReference type="InterPro" id="IPR011764">
    <property type="entry name" value="Biotin_carboxylation_dom"/>
</dbReference>
<dbReference type="GO" id="GO:0005739">
    <property type="term" value="C:mitochondrion"/>
    <property type="evidence" value="ECO:0007669"/>
    <property type="project" value="TreeGrafter"/>
</dbReference>